<reference evidence="1" key="1">
    <citation type="journal article" date="2014" name="Front. Microbiol.">
        <title>High frequency of phylogenetically diverse reductive dehalogenase-homologous genes in deep subseafloor sedimentary metagenomes.</title>
        <authorList>
            <person name="Kawai M."/>
            <person name="Futagami T."/>
            <person name="Toyoda A."/>
            <person name="Takaki Y."/>
            <person name="Nishi S."/>
            <person name="Hori S."/>
            <person name="Arai W."/>
            <person name="Tsubouchi T."/>
            <person name="Morono Y."/>
            <person name="Uchiyama I."/>
            <person name="Ito T."/>
            <person name="Fujiyama A."/>
            <person name="Inagaki F."/>
            <person name="Takami H."/>
        </authorList>
    </citation>
    <scope>NUCLEOTIDE SEQUENCE</scope>
    <source>
        <strain evidence="1">Expedition CK06-06</strain>
    </source>
</reference>
<evidence type="ECO:0000313" key="1">
    <source>
        <dbReference type="EMBL" id="GAJ05243.1"/>
    </source>
</evidence>
<dbReference type="EMBL" id="BARW01029057">
    <property type="protein sequence ID" value="GAJ05243.1"/>
    <property type="molecule type" value="Genomic_DNA"/>
</dbReference>
<organism evidence="1">
    <name type="scientific">marine sediment metagenome</name>
    <dbReference type="NCBI Taxonomy" id="412755"/>
    <lineage>
        <taxon>unclassified sequences</taxon>
        <taxon>metagenomes</taxon>
        <taxon>ecological metagenomes</taxon>
    </lineage>
</organism>
<accession>X1TIU0</accession>
<gene>
    <name evidence="1" type="ORF">S12H4_46767</name>
</gene>
<sequence>MEGLSTPGRAHPLRNLMNEKLIMLKTDRFNKAGVAQSGTALAC</sequence>
<name>X1TIU0_9ZZZZ</name>
<proteinExistence type="predicted"/>
<protein>
    <submittedName>
        <fullName evidence="1">Uncharacterized protein</fullName>
    </submittedName>
</protein>
<dbReference type="AlphaFoldDB" id="X1TIU0"/>
<comment type="caution">
    <text evidence="1">The sequence shown here is derived from an EMBL/GenBank/DDBJ whole genome shotgun (WGS) entry which is preliminary data.</text>
</comment>